<protein>
    <submittedName>
        <fullName evidence="3">4Fe-4S dicluster domain-containing protein</fullName>
    </submittedName>
</protein>
<dbReference type="SUPFAM" id="SSF53706">
    <property type="entry name" value="Formate dehydrogenase/DMSO reductase, domains 1-3"/>
    <property type="match status" value="1"/>
</dbReference>
<accession>A0A857J3E9</accession>
<reference evidence="3 4" key="1">
    <citation type="submission" date="2020-01" db="EMBL/GenBank/DDBJ databases">
        <title>Genome sequencing of strain KACC 21265.</title>
        <authorList>
            <person name="Heo J."/>
            <person name="Kim S.-J."/>
            <person name="Kim J.-S."/>
            <person name="Hong S.-B."/>
            <person name="Kwon S.-W."/>
        </authorList>
    </citation>
    <scope>NUCLEOTIDE SEQUENCE [LARGE SCALE GENOMIC DNA]</scope>
    <source>
        <strain evidence="3 4">KACC 21265</strain>
    </source>
</reference>
<evidence type="ECO:0000259" key="2">
    <source>
        <dbReference type="PROSITE" id="PS51379"/>
    </source>
</evidence>
<dbReference type="Gene3D" id="2.20.25.90">
    <property type="entry name" value="ADC-like domains"/>
    <property type="match status" value="1"/>
</dbReference>
<dbReference type="Gene3D" id="2.40.40.20">
    <property type="match status" value="1"/>
</dbReference>
<evidence type="ECO:0000256" key="1">
    <source>
        <dbReference type="SAM" id="MobiDB-lite"/>
    </source>
</evidence>
<dbReference type="CDD" id="cd02784">
    <property type="entry name" value="MopB_CT_PHLH"/>
    <property type="match status" value="1"/>
</dbReference>
<dbReference type="AlphaFoldDB" id="A0A857J3E9"/>
<dbReference type="InterPro" id="IPR006311">
    <property type="entry name" value="TAT_signal"/>
</dbReference>
<sequence length="955" mass="102048">MAPRTVIPIQAEAPHAHAHHAHEEEDEAGAPSGPQRRRLLQLMAASAALATGACTRAPDERLHAYVHMPEAGLGGLPAYYASAYVRDGLAQGVLVGTREGRPVKIEGNPRHPASRGATDVFVQASVLELWDPDRSQTVWRRLSGAAATPATWDDFQAAWLARLPALKSRGGAGLHLLTGPVSSPTQQAQMAALMQSLPQARRWCAASLEDASAAEGSARAFGQPLRTVPHFDRARLVVGLGADPFSLGPAAVAQASDWARARAAALKQGRAPARLWAVETAPGLFGARADRRIALCPAEIESLLWRIAHRIAPDLAPAPGGSGPAPRAEAQIAAALQAAGPDALLMPGPALSADSHALVHALHRRLGALGRTLDLIAPPELPSSPAGDLQGLAAALRRGEVETLLVLDANPAYDTPGATDIASLIRRVPFSAHLGLYRDETASACAWHLPMSHAYEAWGDARAHEGTASLLQPAISPLYDSRSAIECLALLGGSAERDGHGLVRRQWGLSDEAWRQALRDGLVAGSAARPVLPGEVRAPAQWRPPQSPAQESLQALFQPDASVAGGRFANSGWLQELPRPFSKLTWDNAATIGAATAATLGLKSGDVVRIRREGAPTVEAPVWVEPRHADGAVTLTLGYGRRQAGRVGNGVGFDAWPLRPADAASCRVTLEPTGRSHHFAYTQRRIDQEGRELARSVPLSAPRLPAEPEPPSLYPPRADGGGHAWAMSIDLDGCIGCNACTIACQSENNIPVVGPEQVIAGREMHWIRVDRYDDAASGRTDFQPVPCMHCENAPCEVVCPVGATVHDSEGLNVQVYNRCIGTRFCSNNCPYKVRRFNFFAYADEETESLKAQRNPDVTVRRRGVMEKCTFCLQRVSQARLMAEKAGTPLADGDVRTACQTVCPTQAIRFGDLMVKDSLVSQSRESPRHYAMLQELGTRPRTTYLARVVEDGEGAA</sequence>
<feature type="region of interest" description="Disordered" evidence="1">
    <location>
        <begin position="1"/>
        <end position="34"/>
    </location>
</feature>
<dbReference type="RefSeq" id="WP_160550903.1">
    <property type="nucleotide sequence ID" value="NZ_CP047650.1"/>
</dbReference>
<dbReference type="PROSITE" id="PS51379">
    <property type="entry name" value="4FE4S_FER_2"/>
    <property type="match status" value="2"/>
</dbReference>
<gene>
    <name evidence="3" type="ORF">GT347_04935</name>
</gene>
<dbReference type="PROSITE" id="PS51318">
    <property type="entry name" value="TAT"/>
    <property type="match status" value="1"/>
</dbReference>
<dbReference type="Gene3D" id="3.40.50.740">
    <property type="match status" value="1"/>
</dbReference>
<dbReference type="InterPro" id="IPR017896">
    <property type="entry name" value="4Fe4S_Fe-S-bd"/>
</dbReference>
<dbReference type="Proteomes" id="UP000464787">
    <property type="component" value="Chromosome"/>
</dbReference>
<evidence type="ECO:0000313" key="4">
    <source>
        <dbReference type="Proteomes" id="UP000464787"/>
    </source>
</evidence>
<dbReference type="PANTHER" id="PTHR42783">
    <property type="entry name" value="GLUTAMATE SYNTHASE [NADPH] SMALL CHAIN"/>
    <property type="match status" value="1"/>
</dbReference>
<dbReference type="InterPro" id="IPR009010">
    <property type="entry name" value="Asp_de-COase-like_dom_sf"/>
</dbReference>
<keyword evidence="4" id="KW-1185">Reference proteome</keyword>
<dbReference type="EMBL" id="CP047650">
    <property type="protein sequence ID" value="QHI97385.1"/>
    <property type="molecule type" value="Genomic_DNA"/>
</dbReference>
<dbReference type="Pfam" id="PF13247">
    <property type="entry name" value="Fer4_11"/>
    <property type="match status" value="1"/>
</dbReference>
<feature type="domain" description="4Fe-4S ferredoxin-type" evidence="2">
    <location>
        <begin position="778"/>
        <end position="809"/>
    </location>
</feature>
<proteinExistence type="predicted"/>
<organism evidence="3 4">
    <name type="scientific">Xylophilus rhododendri</name>
    <dbReference type="NCBI Taxonomy" id="2697032"/>
    <lineage>
        <taxon>Bacteria</taxon>
        <taxon>Pseudomonadati</taxon>
        <taxon>Pseudomonadota</taxon>
        <taxon>Betaproteobacteria</taxon>
        <taxon>Burkholderiales</taxon>
        <taxon>Xylophilus</taxon>
    </lineage>
</organism>
<dbReference type="SUPFAM" id="SSF54862">
    <property type="entry name" value="4Fe-4S ferredoxins"/>
    <property type="match status" value="1"/>
</dbReference>
<dbReference type="Gene3D" id="3.30.70.20">
    <property type="match status" value="2"/>
</dbReference>
<dbReference type="PANTHER" id="PTHR42783:SF3">
    <property type="entry name" value="GLUTAMATE SYNTHASE [NADPH] SMALL CHAIN-RELATED"/>
    <property type="match status" value="1"/>
</dbReference>
<feature type="domain" description="4Fe-4S ferredoxin-type" evidence="2">
    <location>
        <begin position="725"/>
        <end position="755"/>
    </location>
</feature>
<dbReference type="CDD" id="cd10551">
    <property type="entry name" value="PsrB"/>
    <property type="match status" value="1"/>
</dbReference>
<name>A0A857J3E9_9BURK</name>
<dbReference type="SUPFAM" id="SSF50692">
    <property type="entry name" value="ADC-like"/>
    <property type="match status" value="1"/>
</dbReference>
<dbReference type="KEGG" id="xyk:GT347_04935"/>
<evidence type="ECO:0000313" key="3">
    <source>
        <dbReference type="EMBL" id="QHI97385.1"/>
    </source>
</evidence>